<sequence length="272" mass="30582">MQYLNGERPEEGTLAPMFYDNIEQKATLYESSYWRYVVRSIYAAMYLAFGTTIAMMTAQLGNQVLPGSGKFLFAFFFAWTLVMIVYMHVELGTANMLFMTVAVHKKYLPLKKALSILMTCVLFNLIGGIICAFIFSQSAIYQNLPSDHFLFTAVSAKFTKSAWTIFIEGIFANIIVATSLVATTRMKNADGRVWSIIFIIFIFAFCGFEHVIANFVSFPMAFFANGGPVEGMTLLSVAKNYVFTFLGNYVGGGLLIGWMYSWFSERPGTYID</sequence>
<dbReference type="PANTHER" id="PTHR30520:SF8">
    <property type="entry name" value="NITRITE TRANSPORTER NIRC"/>
    <property type="match status" value="1"/>
</dbReference>
<dbReference type="Pfam" id="PF01226">
    <property type="entry name" value="Form_Nir_trans"/>
    <property type="match status" value="1"/>
</dbReference>
<dbReference type="EMBL" id="PKGZ01000003">
    <property type="protein sequence ID" value="PKY91304.1"/>
    <property type="molecule type" value="Genomic_DNA"/>
</dbReference>
<keyword evidence="9" id="KW-1185">Reference proteome</keyword>
<evidence type="ECO:0000313" key="9">
    <source>
        <dbReference type="Proteomes" id="UP000234775"/>
    </source>
</evidence>
<gene>
    <name evidence="7" type="ORF">CYJ27_04295</name>
    <name evidence="6" type="ORF">HMPREF3187_01734</name>
</gene>
<dbReference type="PANTHER" id="PTHR30520">
    <property type="entry name" value="FORMATE TRANSPORTER-RELATED"/>
    <property type="match status" value="1"/>
</dbReference>
<reference evidence="7 9" key="2">
    <citation type="submission" date="2017-12" db="EMBL/GenBank/DDBJ databases">
        <title>Phylogenetic diversity of female urinary microbiome.</title>
        <authorList>
            <person name="Thomas-White K."/>
            <person name="Wolfe A.J."/>
        </authorList>
    </citation>
    <scope>NUCLEOTIDE SEQUENCE [LARGE SCALE GENOMIC DNA]</scope>
    <source>
        <strain evidence="7 9">UMB0844</strain>
    </source>
</reference>
<dbReference type="GO" id="GO:0005886">
    <property type="term" value="C:plasma membrane"/>
    <property type="evidence" value="ECO:0007669"/>
    <property type="project" value="TreeGrafter"/>
</dbReference>
<feature type="transmembrane region" description="Helical" evidence="5">
    <location>
        <begin position="193"/>
        <end position="221"/>
    </location>
</feature>
<comment type="subcellular location">
    <subcellularLocation>
        <location evidence="1">Membrane</location>
        <topology evidence="1">Multi-pass membrane protein</topology>
    </subcellularLocation>
</comment>
<dbReference type="Proteomes" id="UP000234775">
    <property type="component" value="Unassembled WGS sequence"/>
</dbReference>
<dbReference type="STRING" id="87541.AWM71_06905"/>
<evidence type="ECO:0000256" key="2">
    <source>
        <dbReference type="ARBA" id="ARBA00022692"/>
    </source>
</evidence>
<feature type="transmembrane region" description="Helical" evidence="5">
    <location>
        <begin position="114"/>
        <end position="141"/>
    </location>
</feature>
<reference evidence="6 8" key="1">
    <citation type="submission" date="2016-01" db="EMBL/GenBank/DDBJ databases">
        <authorList>
            <person name="Oliw E.H."/>
        </authorList>
    </citation>
    <scope>NUCLEOTIDE SEQUENCE [LARGE SCALE GENOMIC DNA]</scope>
    <source>
        <strain evidence="6 8">KA00635</strain>
    </source>
</reference>
<protein>
    <submittedName>
        <fullName evidence="7">Formate-nitrite transporter</fullName>
    </submittedName>
    <submittedName>
        <fullName evidence="6">Formate/nitrite transporter</fullName>
    </submittedName>
</protein>
<dbReference type="KEGG" id="acg:AWM71_06905"/>
<dbReference type="AlphaFoldDB" id="A0A0X8F9F6"/>
<accession>A0A0X8F9F6</accession>
<organism evidence="6 8">
    <name type="scientific">Aerococcus christensenii</name>
    <dbReference type="NCBI Taxonomy" id="87541"/>
    <lineage>
        <taxon>Bacteria</taxon>
        <taxon>Bacillati</taxon>
        <taxon>Bacillota</taxon>
        <taxon>Bacilli</taxon>
        <taxon>Lactobacillales</taxon>
        <taxon>Aerococcaceae</taxon>
        <taxon>Aerococcus</taxon>
    </lineage>
</organism>
<evidence type="ECO:0000313" key="7">
    <source>
        <dbReference type="EMBL" id="PKY91304.1"/>
    </source>
</evidence>
<comment type="caution">
    <text evidence="6">The sequence shown here is derived from an EMBL/GenBank/DDBJ whole genome shotgun (WGS) entry which is preliminary data.</text>
</comment>
<evidence type="ECO:0000256" key="3">
    <source>
        <dbReference type="ARBA" id="ARBA00022989"/>
    </source>
</evidence>
<evidence type="ECO:0000256" key="4">
    <source>
        <dbReference type="ARBA" id="ARBA00023136"/>
    </source>
</evidence>
<evidence type="ECO:0000313" key="6">
    <source>
        <dbReference type="EMBL" id="KXB33210.1"/>
    </source>
</evidence>
<name>A0A0X8F9F6_9LACT</name>
<dbReference type="EMBL" id="LSCQ01000102">
    <property type="protein sequence ID" value="KXB33210.1"/>
    <property type="molecule type" value="Genomic_DNA"/>
</dbReference>
<dbReference type="OrthoDB" id="9786493at2"/>
<evidence type="ECO:0000256" key="5">
    <source>
        <dbReference type="SAM" id="Phobius"/>
    </source>
</evidence>
<dbReference type="Gene3D" id="1.20.1080.10">
    <property type="entry name" value="Glycerol uptake facilitator protein"/>
    <property type="match status" value="1"/>
</dbReference>
<feature type="transmembrane region" description="Helical" evidence="5">
    <location>
        <begin position="241"/>
        <end position="263"/>
    </location>
</feature>
<feature type="transmembrane region" description="Helical" evidence="5">
    <location>
        <begin position="71"/>
        <end position="89"/>
    </location>
</feature>
<keyword evidence="3 5" id="KW-1133">Transmembrane helix</keyword>
<feature type="transmembrane region" description="Helical" evidence="5">
    <location>
        <begin position="41"/>
        <end position="59"/>
    </location>
</feature>
<dbReference type="InterPro" id="IPR023271">
    <property type="entry name" value="Aquaporin-like"/>
</dbReference>
<keyword evidence="2 5" id="KW-0812">Transmembrane</keyword>
<dbReference type="RefSeq" id="WP_060777261.1">
    <property type="nucleotide sequence ID" value="NZ_CP014159.1"/>
</dbReference>
<dbReference type="PATRIC" id="fig|87541.4.peg.1714"/>
<feature type="transmembrane region" description="Helical" evidence="5">
    <location>
        <begin position="161"/>
        <end position="181"/>
    </location>
</feature>
<dbReference type="GO" id="GO:0015499">
    <property type="term" value="F:formate transmembrane transporter activity"/>
    <property type="evidence" value="ECO:0007669"/>
    <property type="project" value="TreeGrafter"/>
</dbReference>
<evidence type="ECO:0000313" key="8">
    <source>
        <dbReference type="Proteomes" id="UP000070422"/>
    </source>
</evidence>
<dbReference type="Proteomes" id="UP000070422">
    <property type="component" value="Unassembled WGS sequence"/>
</dbReference>
<dbReference type="InterPro" id="IPR000292">
    <property type="entry name" value="For/NO2_transpt"/>
</dbReference>
<proteinExistence type="predicted"/>
<evidence type="ECO:0000256" key="1">
    <source>
        <dbReference type="ARBA" id="ARBA00004141"/>
    </source>
</evidence>
<keyword evidence="4 5" id="KW-0472">Membrane</keyword>